<organism evidence="2 3">
    <name type="scientific">Actinomadura vinacea</name>
    <dbReference type="NCBI Taxonomy" id="115336"/>
    <lineage>
        <taxon>Bacteria</taxon>
        <taxon>Bacillati</taxon>
        <taxon>Actinomycetota</taxon>
        <taxon>Actinomycetes</taxon>
        <taxon>Streptosporangiales</taxon>
        <taxon>Thermomonosporaceae</taxon>
        <taxon>Actinomadura</taxon>
    </lineage>
</organism>
<comment type="caution">
    <text evidence="2">The sequence shown here is derived from an EMBL/GenBank/DDBJ whole genome shotgun (WGS) entry which is preliminary data.</text>
</comment>
<dbReference type="EMBL" id="BAAARW010000016">
    <property type="protein sequence ID" value="GAA2425933.1"/>
    <property type="molecule type" value="Genomic_DNA"/>
</dbReference>
<evidence type="ECO:0000313" key="3">
    <source>
        <dbReference type="Proteomes" id="UP001501231"/>
    </source>
</evidence>
<accession>A0ABN3JD75</accession>
<reference evidence="2 3" key="1">
    <citation type="journal article" date="2019" name="Int. J. Syst. Evol. Microbiol.">
        <title>The Global Catalogue of Microorganisms (GCM) 10K type strain sequencing project: providing services to taxonomists for standard genome sequencing and annotation.</title>
        <authorList>
            <consortium name="The Broad Institute Genomics Platform"/>
            <consortium name="The Broad Institute Genome Sequencing Center for Infectious Disease"/>
            <person name="Wu L."/>
            <person name="Ma J."/>
        </authorList>
    </citation>
    <scope>NUCLEOTIDE SEQUENCE [LARGE SCALE GENOMIC DNA]</scope>
    <source>
        <strain evidence="2 3">JCM 3325</strain>
    </source>
</reference>
<dbReference type="Pfam" id="PF20226">
    <property type="entry name" value="DUF6585"/>
    <property type="match status" value="1"/>
</dbReference>
<dbReference type="InterPro" id="IPR046492">
    <property type="entry name" value="DUF6585"/>
</dbReference>
<keyword evidence="1" id="KW-0472">Membrane</keyword>
<dbReference type="RefSeq" id="WP_344591054.1">
    <property type="nucleotide sequence ID" value="NZ_BAAARW010000016.1"/>
</dbReference>
<evidence type="ECO:0000313" key="2">
    <source>
        <dbReference type="EMBL" id="GAA2425933.1"/>
    </source>
</evidence>
<feature type="transmembrane region" description="Helical" evidence="1">
    <location>
        <begin position="32"/>
        <end position="56"/>
    </location>
</feature>
<keyword evidence="3" id="KW-1185">Reference proteome</keyword>
<keyword evidence="1" id="KW-0812">Transmembrane</keyword>
<dbReference type="Proteomes" id="UP001501231">
    <property type="component" value="Unassembled WGS sequence"/>
</dbReference>
<keyword evidence="1" id="KW-1133">Transmembrane helix</keyword>
<protein>
    <recommendedName>
        <fullName evidence="4">DUF3137 domain-containing protein</fullName>
    </recommendedName>
</protein>
<name>A0ABN3JD75_9ACTN</name>
<gene>
    <name evidence="2" type="ORF">GCM10010191_42960</name>
</gene>
<proteinExistence type="predicted"/>
<sequence length="262" mass="27667">MSFPPSVLERAADRKLGDPVRSFDGRVGLRRALAWTGLAVLAGVVPAALAVVLLAAGRAVPGVLAVLLAVVGTAAAGRFVIRPDEMRARNRAVYLFTGGLVLEAGGEPTAFEWDDLVSVSVSGVRHEADGRSRFRFVVVAADGRELRLGEELPEVRELGERVLAEVTGRTLPRLVERVRSGEVVRLGPFAVGPDGVEKEGERLAWPAVAEAGVDNGVVFVRSHDDLASVTAIAARVPNAVAFVELCRHLATVGEDEDVPSSG</sequence>
<evidence type="ECO:0008006" key="4">
    <source>
        <dbReference type="Google" id="ProtNLM"/>
    </source>
</evidence>
<feature type="transmembrane region" description="Helical" evidence="1">
    <location>
        <begin position="62"/>
        <end position="81"/>
    </location>
</feature>
<evidence type="ECO:0000256" key="1">
    <source>
        <dbReference type="SAM" id="Phobius"/>
    </source>
</evidence>